<comment type="subcellular location">
    <subcellularLocation>
        <location evidence="1">Nucleus</location>
    </subcellularLocation>
</comment>
<evidence type="ECO:0000256" key="3">
    <source>
        <dbReference type="ARBA" id="ARBA00022771"/>
    </source>
</evidence>
<dbReference type="InterPro" id="IPR014891">
    <property type="entry name" value="DWNN_domain"/>
</dbReference>
<keyword evidence="9" id="KW-1185">Reference proteome</keyword>
<feature type="region of interest" description="Disordered" evidence="6">
    <location>
        <begin position="81"/>
        <end position="106"/>
    </location>
</feature>
<dbReference type="InterPro" id="IPR033489">
    <property type="entry name" value="RBBP6"/>
</dbReference>
<feature type="compositionally biased region" description="Basic and acidic residues" evidence="6">
    <location>
        <begin position="704"/>
        <end position="713"/>
    </location>
</feature>
<dbReference type="GO" id="GO:0016567">
    <property type="term" value="P:protein ubiquitination"/>
    <property type="evidence" value="ECO:0007669"/>
    <property type="project" value="InterPro"/>
</dbReference>
<dbReference type="PANTHER" id="PTHR15439:SF0">
    <property type="entry name" value="CELL DIVISION CYCLE AND APOPTOSIS REGULATOR PROTEIN 1-RELATED"/>
    <property type="match status" value="1"/>
</dbReference>
<keyword evidence="2" id="KW-0479">Metal-binding</keyword>
<evidence type="ECO:0000256" key="4">
    <source>
        <dbReference type="ARBA" id="ARBA00022833"/>
    </source>
</evidence>
<feature type="region of interest" description="Disordered" evidence="6">
    <location>
        <begin position="291"/>
        <end position="316"/>
    </location>
</feature>
<evidence type="ECO:0000256" key="6">
    <source>
        <dbReference type="SAM" id="MobiDB-lite"/>
    </source>
</evidence>
<feature type="compositionally biased region" description="Low complexity" evidence="6">
    <location>
        <begin position="610"/>
        <end position="628"/>
    </location>
</feature>
<dbReference type="AlphaFoldDB" id="A0A250X891"/>
<dbReference type="Pfam" id="PF08783">
    <property type="entry name" value="DWNN"/>
    <property type="match status" value="1"/>
</dbReference>
<keyword evidence="5" id="KW-0539">Nucleus</keyword>
<dbReference type="GO" id="GO:0005634">
    <property type="term" value="C:nucleus"/>
    <property type="evidence" value="ECO:0007669"/>
    <property type="project" value="UniProtKB-SubCell"/>
</dbReference>
<feature type="compositionally biased region" description="Low complexity" evidence="6">
    <location>
        <begin position="518"/>
        <end position="531"/>
    </location>
</feature>
<dbReference type="PROSITE" id="PS51282">
    <property type="entry name" value="DWNN"/>
    <property type="match status" value="1"/>
</dbReference>
<evidence type="ECO:0000259" key="7">
    <source>
        <dbReference type="PROSITE" id="PS51282"/>
    </source>
</evidence>
<organism evidence="8 9">
    <name type="scientific">Chlamydomonas eustigma</name>
    <dbReference type="NCBI Taxonomy" id="1157962"/>
    <lineage>
        <taxon>Eukaryota</taxon>
        <taxon>Viridiplantae</taxon>
        <taxon>Chlorophyta</taxon>
        <taxon>core chlorophytes</taxon>
        <taxon>Chlorophyceae</taxon>
        <taxon>CS clade</taxon>
        <taxon>Chlamydomonadales</taxon>
        <taxon>Chlamydomonadaceae</taxon>
        <taxon>Chlamydomonas</taxon>
    </lineage>
</organism>
<dbReference type="OrthoDB" id="106784at2759"/>
<feature type="region of interest" description="Disordered" evidence="6">
    <location>
        <begin position="573"/>
        <end position="803"/>
    </location>
</feature>
<feature type="region of interest" description="Disordered" evidence="6">
    <location>
        <begin position="448"/>
        <end position="539"/>
    </location>
</feature>
<sequence length="887" mass="96255">MTSTMYFKFRAMKAYETLLFDGHFLSVGELKQLIAEKRGLLGAAAELVLSEPPDGPEYNDDGHQIPKGSRVLVKRRSAQVSRVLTGATQPRQPLPSSSDQPVLASQTVDVSGRNLDDFGDDPFANAAAALQSEAAGVMASAAGPGPGSEKLSAWGLASRGGRAGGRGRGRGAPVPSDHYCKRCGETGKHFFWLCPTIDDPEYDPPKPMQRATGIPQTSLRRNADGSILLPTGEFGELVPNESAFQQQLAMMTGASAVGSSKPSLTKTPPRTPPHVATASHLALPAPTAVEVSTHQEPSKNGFTEVPSTGPNEPGTSMHQVKIETAAQKADVADATGAGAKHLPASLVEDLGGGLFDEDEPAAPTAPIIIRNTTAVAAADADFCLSTDDSILMSLLDAAMPPGVEDRHRTRAFGGTEPLSREDFGLLQKEILTHLLQNKKLADRFKNRAEDTAAVQRSDSASHKLYKERTEEGKGSRRERTRERERVEKKSRVRSRSRSRTRQEKRRQDRSPEIEVVQKKSPPSKRSVSPTSARNSRIAADTVQADFSKGVSVLEKINVDETDDIKELPEMEHCLQAEESLELMNETTREPDSLVKGNAAGDNHNRSLTNGLPGSRSSSRPSSRSTSPGQDALDGPHLQGLQEEATAPAARSDDSTHAVEEGSDGARNLVRGGKKSRKKKKKHSKDKKPKSERDRKKVRQRSRSRSLERRDSRKERLRSRSRSPDRRDRKKGRRGTSSPSPLRSKVEKKLSKRRSPAAAAEEVPGGAWQLLQRQSSRPRSLSPLRRAPALPRQQGGSFITDRPLAPVAREIEKERYVPEVSDDELGVGRKSSSASASFMIETLNGKRHKASVTDLGRVADAKGKGGTGEAGGRMFQAALHTVSERSRR</sequence>
<evidence type="ECO:0000256" key="1">
    <source>
        <dbReference type="ARBA" id="ARBA00004123"/>
    </source>
</evidence>
<name>A0A250X891_9CHLO</name>
<protein>
    <recommendedName>
        <fullName evidence="7">DWNN domain-containing protein</fullName>
    </recommendedName>
</protein>
<evidence type="ECO:0000256" key="2">
    <source>
        <dbReference type="ARBA" id="ARBA00022723"/>
    </source>
</evidence>
<feature type="compositionally biased region" description="Low complexity" evidence="6">
    <location>
        <begin position="755"/>
        <end position="793"/>
    </location>
</feature>
<dbReference type="GO" id="GO:0006397">
    <property type="term" value="P:mRNA processing"/>
    <property type="evidence" value="ECO:0007669"/>
    <property type="project" value="InterPro"/>
</dbReference>
<dbReference type="PANTHER" id="PTHR15439">
    <property type="entry name" value="RETINOBLASTOMA-BINDING PROTEIN 6"/>
    <property type="match status" value="1"/>
</dbReference>
<feature type="compositionally biased region" description="Basic residues" evidence="6">
    <location>
        <begin position="671"/>
        <end position="687"/>
    </location>
</feature>
<feature type="compositionally biased region" description="Basic and acidic residues" evidence="6">
    <location>
        <begin position="459"/>
        <end position="489"/>
    </location>
</feature>
<dbReference type="EMBL" id="BEGY01000041">
    <property type="protein sequence ID" value="GAX79293.1"/>
    <property type="molecule type" value="Genomic_DNA"/>
</dbReference>
<feature type="compositionally biased region" description="Basic and acidic residues" evidence="6">
    <location>
        <begin position="650"/>
        <end position="659"/>
    </location>
</feature>
<evidence type="ECO:0000313" key="8">
    <source>
        <dbReference type="EMBL" id="GAX79293.1"/>
    </source>
</evidence>
<dbReference type="GO" id="GO:0006511">
    <property type="term" value="P:ubiquitin-dependent protein catabolic process"/>
    <property type="evidence" value="ECO:0007669"/>
    <property type="project" value="TreeGrafter"/>
</dbReference>
<keyword evidence="4" id="KW-0862">Zinc</keyword>
<dbReference type="STRING" id="1157962.A0A250X891"/>
<dbReference type="GO" id="GO:0061630">
    <property type="term" value="F:ubiquitin protein ligase activity"/>
    <property type="evidence" value="ECO:0007669"/>
    <property type="project" value="InterPro"/>
</dbReference>
<dbReference type="SMART" id="SM01180">
    <property type="entry name" value="DWNN"/>
    <property type="match status" value="1"/>
</dbReference>
<evidence type="ECO:0000313" key="9">
    <source>
        <dbReference type="Proteomes" id="UP000232323"/>
    </source>
</evidence>
<feature type="compositionally biased region" description="Basic and acidic residues" evidence="6">
    <location>
        <begin position="505"/>
        <end position="517"/>
    </location>
</feature>
<dbReference type="Gene3D" id="4.10.60.10">
    <property type="entry name" value="Zinc finger, CCHC-type"/>
    <property type="match status" value="1"/>
</dbReference>
<proteinExistence type="predicted"/>
<evidence type="ECO:0000256" key="5">
    <source>
        <dbReference type="ARBA" id="ARBA00023242"/>
    </source>
</evidence>
<accession>A0A250X891</accession>
<reference evidence="8 9" key="1">
    <citation type="submission" date="2017-08" db="EMBL/GenBank/DDBJ databases">
        <title>Acidophilic green algal genome provides insights into adaptation to an acidic environment.</title>
        <authorList>
            <person name="Hirooka S."/>
            <person name="Hirose Y."/>
            <person name="Kanesaki Y."/>
            <person name="Higuchi S."/>
            <person name="Fujiwara T."/>
            <person name="Onuma R."/>
            <person name="Era A."/>
            <person name="Ohbayashi R."/>
            <person name="Uzuka A."/>
            <person name="Nozaki H."/>
            <person name="Yoshikawa H."/>
            <person name="Miyagishima S.Y."/>
        </authorList>
    </citation>
    <scope>NUCLEOTIDE SEQUENCE [LARGE SCALE GENOMIC DNA]</scope>
    <source>
        <strain evidence="8 9">NIES-2499</strain>
    </source>
</reference>
<dbReference type="GO" id="GO:0008270">
    <property type="term" value="F:zinc ion binding"/>
    <property type="evidence" value="ECO:0007669"/>
    <property type="project" value="UniProtKB-KW"/>
</dbReference>
<dbReference type="Proteomes" id="UP000232323">
    <property type="component" value="Unassembled WGS sequence"/>
</dbReference>
<dbReference type="Gene3D" id="3.10.20.90">
    <property type="entry name" value="Phosphatidylinositol 3-kinase Catalytic Subunit, Chain A, domain 1"/>
    <property type="match status" value="1"/>
</dbReference>
<keyword evidence="3" id="KW-0863">Zinc-finger</keyword>
<gene>
    <name evidence="8" type="ORF">CEUSTIGMA_g6734.t1</name>
</gene>
<comment type="caution">
    <text evidence="8">The sequence shown here is derived from an EMBL/GenBank/DDBJ whole genome shotgun (WGS) entry which is preliminary data.</text>
</comment>
<feature type="domain" description="DWNN" evidence="7">
    <location>
        <begin position="5"/>
        <end position="77"/>
    </location>
</feature>
<feature type="compositionally biased region" description="Basic residues" evidence="6">
    <location>
        <begin position="490"/>
        <end position="504"/>
    </location>
</feature>